<evidence type="ECO:0000313" key="5">
    <source>
        <dbReference type="Proteomes" id="UP000191056"/>
    </source>
</evidence>
<dbReference type="Pfam" id="PF06161">
    <property type="entry name" value="DUF975"/>
    <property type="match status" value="1"/>
</dbReference>
<evidence type="ECO:0000313" key="4">
    <source>
        <dbReference type="EMBL" id="RII35722.1"/>
    </source>
</evidence>
<gene>
    <name evidence="3" type="ORF">CLCHR_14330</name>
    <name evidence="4" type="ORF">D2A34_11175</name>
    <name evidence="2" type="ORF">GKZ28_23680</name>
</gene>
<feature type="transmembrane region" description="Helical" evidence="1">
    <location>
        <begin position="21"/>
        <end position="43"/>
    </location>
</feature>
<dbReference type="AlphaFoldDB" id="A0A1V4IVV6"/>
<dbReference type="Proteomes" id="UP000656077">
    <property type="component" value="Unassembled WGS sequence"/>
</dbReference>
<keyword evidence="1" id="KW-0812">Transmembrane</keyword>
<dbReference type="PANTHER" id="PTHR40076:SF1">
    <property type="entry name" value="MEMBRANE PROTEIN"/>
    <property type="match status" value="1"/>
</dbReference>
<dbReference type="EMBL" id="QXDJ01000002">
    <property type="protein sequence ID" value="RII35722.1"/>
    <property type="molecule type" value="Genomic_DNA"/>
</dbReference>
<evidence type="ECO:0000256" key="1">
    <source>
        <dbReference type="SAM" id="Phobius"/>
    </source>
</evidence>
<keyword evidence="5" id="KW-1185">Reference proteome</keyword>
<reference evidence="3 5" key="1">
    <citation type="submission" date="2017-03" db="EMBL/GenBank/DDBJ databases">
        <title>Genome sequence of Clostridium chromiireducens DSM 23318.</title>
        <authorList>
            <person name="Poehlein A."/>
            <person name="Daniel R."/>
        </authorList>
    </citation>
    <scope>NUCLEOTIDE SEQUENCE [LARGE SCALE GENOMIC DNA]</scope>
    <source>
        <strain evidence="3 5">DSM 23318</strain>
    </source>
</reference>
<dbReference type="Proteomes" id="UP000191056">
    <property type="component" value="Unassembled WGS sequence"/>
</dbReference>
<accession>A0A1V4IVV6</accession>
<evidence type="ECO:0000313" key="3">
    <source>
        <dbReference type="EMBL" id="OPJ63914.1"/>
    </source>
</evidence>
<comment type="caution">
    <text evidence="3">The sequence shown here is derived from an EMBL/GenBank/DDBJ whole genome shotgun (WGS) entry which is preliminary data.</text>
</comment>
<feature type="transmembrane region" description="Helical" evidence="1">
    <location>
        <begin position="160"/>
        <end position="186"/>
    </location>
</feature>
<sequence length="213" mass="24239">MINRAELKRHARNQLKGRWGIAIGAIIAVFLIQMLFNFITRIFEDNNNALAIVLAIISMIVSTVMSIGMCRFSLNYAYEDRDPEFADIFSGFRVILKAIGLFFLLGIIILIGTILLIIPGIIFSYMFSQSYYILADDNSKSVIQCLKESAGMMKGYKFKYFVLLLSFLGWIILGIITLGIGLLWVVPYMNVTTASFYLTVKNNYYQSNSWLNE</sequence>
<keyword evidence="1" id="KW-1133">Transmembrane helix</keyword>
<feature type="transmembrane region" description="Helical" evidence="1">
    <location>
        <begin position="49"/>
        <end position="74"/>
    </location>
</feature>
<evidence type="ECO:0000313" key="2">
    <source>
        <dbReference type="EMBL" id="MVX66672.1"/>
    </source>
</evidence>
<dbReference type="EMBL" id="MZGT01000015">
    <property type="protein sequence ID" value="OPJ63914.1"/>
    <property type="molecule type" value="Genomic_DNA"/>
</dbReference>
<dbReference type="OrthoDB" id="9784844at2"/>
<organism evidence="3 5">
    <name type="scientific">Clostridium chromiireducens</name>
    <dbReference type="NCBI Taxonomy" id="225345"/>
    <lineage>
        <taxon>Bacteria</taxon>
        <taxon>Bacillati</taxon>
        <taxon>Bacillota</taxon>
        <taxon>Clostridia</taxon>
        <taxon>Eubacteriales</taxon>
        <taxon>Clostridiaceae</taxon>
        <taxon>Clostridium</taxon>
    </lineage>
</organism>
<proteinExistence type="predicted"/>
<name>A0A1V4IVV6_9CLOT</name>
<dbReference type="Proteomes" id="UP000265930">
    <property type="component" value="Unassembled WGS sequence"/>
</dbReference>
<evidence type="ECO:0000313" key="6">
    <source>
        <dbReference type="Proteomes" id="UP000265930"/>
    </source>
</evidence>
<reference evidence="4 6" key="2">
    <citation type="submission" date="2018-08" db="EMBL/GenBank/DDBJ databases">
        <title>Genome of Clostridium chromiireducens C1, DSM12136.</title>
        <authorList>
            <person name="Xing M."/>
            <person name="Wei Y."/>
            <person name="Ang E.L."/>
            <person name="Zhao H."/>
            <person name="Zhang Y."/>
        </authorList>
    </citation>
    <scope>NUCLEOTIDE SEQUENCE [LARGE SCALE GENOMIC DNA]</scope>
    <source>
        <strain evidence="4 6">C1</strain>
    </source>
</reference>
<dbReference type="EMBL" id="WSRQ01000066">
    <property type="protein sequence ID" value="MVX66672.1"/>
    <property type="molecule type" value="Genomic_DNA"/>
</dbReference>
<reference evidence="2" key="3">
    <citation type="submission" date="2019-12" db="EMBL/GenBank/DDBJ databases">
        <title>Microbes associate with the intestines of laboratory mice.</title>
        <authorList>
            <person name="Navarre W."/>
            <person name="Wong E."/>
        </authorList>
    </citation>
    <scope>NUCLEOTIDE SEQUENCE</scope>
    <source>
        <strain evidence="2">NM79_F5</strain>
    </source>
</reference>
<protein>
    <submittedName>
        <fullName evidence="2">DUF975 family protein</fullName>
    </submittedName>
</protein>
<feature type="transmembrane region" description="Helical" evidence="1">
    <location>
        <begin position="94"/>
        <end position="127"/>
    </location>
</feature>
<dbReference type="STRING" id="225345.CLCHR_14330"/>
<dbReference type="InterPro" id="IPR010380">
    <property type="entry name" value="DUF975"/>
</dbReference>
<dbReference type="PANTHER" id="PTHR40076">
    <property type="entry name" value="MEMBRANE PROTEIN-RELATED"/>
    <property type="match status" value="1"/>
</dbReference>
<keyword evidence="1" id="KW-0472">Membrane</keyword>
<dbReference type="RefSeq" id="WP_079439003.1">
    <property type="nucleotide sequence ID" value="NZ_JBLZIA010000009.1"/>
</dbReference>